<accession>A0A3S4X7X1</accession>
<dbReference type="Gene3D" id="1.10.10.10">
    <property type="entry name" value="Winged helix-like DNA-binding domain superfamily/Winged helix DNA-binding domain"/>
    <property type="match status" value="1"/>
</dbReference>
<dbReference type="InterPro" id="IPR039425">
    <property type="entry name" value="RNA_pol_sigma-70-like"/>
</dbReference>
<evidence type="ECO:0000313" key="8">
    <source>
        <dbReference type="Proteomes" id="UP000274578"/>
    </source>
</evidence>
<dbReference type="GO" id="GO:0003677">
    <property type="term" value="F:DNA binding"/>
    <property type="evidence" value="ECO:0007669"/>
    <property type="project" value="InterPro"/>
</dbReference>
<feature type="domain" description="RNA polymerase sigma factor 70 region 4 type 2" evidence="6">
    <location>
        <begin position="112"/>
        <end position="164"/>
    </location>
</feature>
<keyword evidence="2" id="KW-0805">Transcription regulation</keyword>
<dbReference type="InterPro" id="IPR007627">
    <property type="entry name" value="RNA_pol_sigma70_r2"/>
</dbReference>
<feature type="domain" description="RNA polymerase sigma-70 region 2" evidence="5">
    <location>
        <begin position="14"/>
        <end position="73"/>
    </location>
</feature>
<dbReference type="CDD" id="cd06171">
    <property type="entry name" value="Sigma70_r4"/>
    <property type="match status" value="1"/>
</dbReference>
<dbReference type="InterPro" id="IPR014284">
    <property type="entry name" value="RNA_pol_sigma-70_dom"/>
</dbReference>
<dbReference type="SUPFAM" id="SSF88946">
    <property type="entry name" value="Sigma2 domain of RNA polymerase sigma factors"/>
    <property type="match status" value="1"/>
</dbReference>
<dbReference type="NCBIfam" id="TIGR02937">
    <property type="entry name" value="sigma70-ECF"/>
    <property type="match status" value="1"/>
</dbReference>
<proteinExistence type="inferred from homology"/>
<evidence type="ECO:0000256" key="1">
    <source>
        <dbReference type="ARBA" id="ARBA00010641"/>
    </source>
</evidence>
<evidence type="ECO:0000259" key="5">
    <source>
        <dbReference type="Pfam" id="PF04542"/>
    </source>
</evidence>
<dbReference type="NCBIfam" id="TIGR02985">
    <property type="entry name" value="Sig70_bacteroi1"/>
    <property type="match status" value="1"/>
</dbReference>
<dbReference type="AlphaFoldDB" id="A0A3S4X7X1"/>
<dbReference type="GeneID" id="85012683"/>
<dbReference type="SUPFAM" id="SSF88659">
    <property type="entry name" value="Sigma3 and sigma4 domains of RNA polymerase sigma factors"/>
    <property type="match status" value="1"/>
</dbReference>
<reference evidence="7 8" key="1">
    <citation type="submission" date="2018-12" db="EMBL/GenBank/DDBJ databases">
        <authorList>
            <consortium name="Pathogen Informatics"/>
        </authorList>
    </citation>
    <scope>NUCLEOTIDE SEQUENCE [LARGE SCALE GENOMIC DNA]</scope>
    <source>
        <strain evidence="7 8">NCTC13071</strain>
    </source>
</reference>
<keyword evidence="4" id="KW-0804">Transcription</keyword>
<dbReference type="Proteomes" id="UP000274578">
    <property type="component" value="Chromosome 1"/>
</dbReference>
<evidence type="ECO:0000256" key="4">
    <source>
        <dbReference type="ARBA" id="ARBA00023163"/>
    </source>
</evidence>
<organism evidence="7 8">
    <name type="scientific">Segatella oris</name>
    <dbReference type="NCBI Taxonomy" id="28135"/>
    <lineage>
        <taxon>Bacteria</taxon>
        <taxon>Pseudomonadati</taxon>
        <taxon>Bacteroidota</taxon>
        <taxon>Bacteroidia</taxon>
        <taxon>Bacteroidales</taxon>
        <taxon>Prevotellaceae</taxon>
        <taxon>Segatella</taxon>
    </lineage>
</organism>
<dbReference type="PANTHER" id="PTHR43133">
    <property type="entry name" value="RNA POLYMERASE ECF-TYPE SIGMA FACTO"/>
    <property type="match status" value="1"/>
</dbReference>
<sequence>MTLNEFRIVFRLQYPAVALYAAKILHDDDVEDVVQDVFVELWRRREQITEEKHIHAFLFRAVYTRALNVLKHRSVIHKYSKEYLCIEKKRLEYYNPAHNTTAKYVENMELGRQIEEAIEELPDKRRQIFIMGYVHGISNKEIAEMMNISVRTVEVQIYKALKYLRVRLGYLTSFLLFFCFK</sequence>
<dbReference type="GO" id="GO:0006352">
    <property type="term" value="P:DNA-templated transcription initiation"/>
    <property type="evidence" value="ECO:0007669"/>
    <property type="project" value="InterPro"/>
</dbReference>
<dbReference type="InterPro" id="IPR036388">
    <property type="entry name" value="WH-like_DNA-bd_sf"/>
</dbReference>
<dbReference type="PANTHER" id="PTHR43133:SF46">
    <property type="entry name" value="RNA POLYMERASE SIGMA-70 FACTOR ECF SUBFAMILY"/>
    <property type="match status" value="1"/>
</dbReference>
<evidence type="ECO:0000313" key="7">
    <source>
        <dbReference type="EMBL" id="VEH15877.1"/>
    </source>
</evidence>
<dbReference type="InterPro" id="IPR014327">
    <property type="entry name" value="RNA_pol_sigma70_bacteroid"/>
</dbReference>
<keyword evidence="3" id="KW-0731">Sigma factor</keyword>
<protein>
    <submittedName>
        <fullName evidence="7">RNA polymerase sigma factor CnrH</fullName>
    </submittedName>
</protein>
<gene>
    <name evidence="7" type="primary">cnrH</name>
    <name evidence="7" type="ORF">NCTC13071_01892</name>
</gene>
<dbReference type="EMBL" id="LR134384">
    <property type="protein sequence ID" value="VEH15877.1"/>
    <property type="molecule type" value="Genomic_DNA"/>
</dbReference>
<name>A0A3S4X7X1_9BACT</name>
<dbReference type="Pfam" id="PF04542">
    <property type="entry name" value="Sigma70_r2"/>
    <property type="match status" value="1"/>
</dbReference>
<evidence type="ECO:0000256" key="3">
    <source>
        <dbReference type="ARBA" id="ARBA00023082"/>
    </source>
</evidence>
<dbReference type="InterPro" id="IPR013324">
    <property type="entry name" value="RNA_pol_sigma_r3/r4-like"/>
</dbReference>
<dbReference type="Gene3D" id="1.10.1740.10">
    <property type="match status" value="1"/>
</dbReference>
<dbReference type="InterPro" id="IPR013249">
    <property type="entry name" value="RNA_pol_sigma70_r4_t2"/>
</dbReference>
<comment type="similarity">
    <text evidence="1">Belongs to the sigma-70 factor family. ECF subfamily.</text>
</comment>
<dbReference type="Pfam" id="PF08281">
    <property type="entry name" value="Sigma70_r4_2"/>
    <property type="match status" value="1"/>
</dbReference>
<dbReference type="RefSeq" id="WP_004372537.1">
    <property type="nucleotide sequence ID" value="NZ_CAJPPY010000001.1"/>
</dbReference>
<dbReference type="KEGG" id="poc:NCTC13071_01892"/>
<evidence type="ECO:0000256" key="2">
    <source>
        <dbReference type="ARBA" id="ARBA00023015"/>
    </source>
</evidence>
<evidence type="ECO:0000259" key="6">
    <source>
        <dbReference type="Pfam" id="PF08281"/>
    </source>
</evidence>
<dbReference type="GO" id="GO:0016987">
    <property type="term" value="F:sigma factor activity"/>
    <property type="evidence" value="ECO:0007669"/>
    <property type="project" value="UniProtKB-KW"/>
</dbReference>
<dbReference type="InterPro" id="IPR013325">
    <property type="entry name" value="RNA_pol_sigma_r2"/>
</dbReference>